<keyword evidence="4" id="KW-0408">Iron</keyword>
<dbReference type="GO" id="GO:0006287">
    <property type="term" value="P:base-excision repair, gap-filling"/>
    <property type="evidence" value="ECO:0007669"/>
    <property type="project" value="TreeGrafter"/>
</dbReference>
<evidence type="ECO:0000313" key="7">
    <source>
        <dbReference type="EMBL" id="GIQ86402.1"/>
    </source>
</evidence>
<dbReference type="GO" id="GO:0006272">
    <property type="term" value="P:leading strand elongation"/>
    <property type="evidence" value="ECO:0007669"/>
    <property type="project" value="TreeGrafter"/>
</dbReference>
<organism evidence="7 8">
    <name type="scientific">Kipferlia bialata</name>
    <dbReference type="NCBI Taxonomy" id="797122"/>
    <lineage>
        <taxon>Eukaryota</taxon>
        <taxon>Metamonada</taxon>
        <taxon>Carpediemonas-like organisms</taxon>
        <taxon>Kipferlia</taxon>
    </lineage>
</organism>
<comment type="caution">
    <text evidence="7">The sequence shown here is derived from an EMBL/GenBank/DDBJ whole genome shotgun (WGS) entry which is preliminary data.</text>
</comment>
<dbReference type="PANTHER" id="PTHR10670:SF0">
    <property type="entry name" value="DNA POLYMERASE EPSILON CATALYTIC SUBUNIT A"/>
    <property type="match status" value="1"/>
</dbReference>
<sequence length="475" mass="53004">VAIPLELDTDGIWCALPAGFPESYTLKVGTRAEDGTETVTKKIHIEYPEIMLNADTNRKFTNHQYMNLHEDENGVRSYTVSEECGIYFEVDGPYRCMVLSASSEEGKRIKKRYAVFNMNGSLAELKGFEIKRRGELQLIKQFQSRVFDALLVGNSLAEAYGSAASVADVYLDIIDTRGAHLDDETALFMIAESTNMRKTVAESAGNRSAAVTTATRLAAFLGETYLHTPSLKCEYIIASQPVGASVTDRAIPVLIFQADREVRNAMLRDWLQDDSIGQGSQAKKNSAAGQGFTIKSCIQDGDKEGKDGTEDDGPTPFDFRDIVDWQYYRERLSAAVVKIVSVPAGLQGMTSSPCPRVPFPDWLQRQVAQDNTTSKQTHITDFFKARVVGEDDTNPCGMDETEIIPHKPVKRPPQVPLTLANYVSRMKGVPDRSKDYGKWLSYMKGLWALQIEQRAKDIKRGLLHPEREAKRRLVV</sequence>
<keyword evidence="4" id="KW-0235">DNA replication</keyword>
<keyword evidence="4" id="KW-0479">Metal-binding</keyword>
<keyword evidence="4" id="KW-0863">Zinc-finger</keyword>
<comment type="subcellular location">
    <subcellularLocation>
        <location evidence="4">Nucleus</location>
    </subcellularLocation>
</comment>
<dbReference type="GO" id="GO:0008270">
    <property type="term" value="F:zinc ion binding"/>
    <property type="evidence" value="ECO:0007669"/>
    <property type="project" value="UniProtKB-KW"/>
</dbReference>
<comment type="similarity">
    <text evidence="4">Belongs to the DNA polymerase type-B family.</text>
</comment>
<gene>
    <name evidence="7" type="ORF">KIPB_008252</name>
</gene>
<proteinExistence type="inferred from homology"/>
<dbReference type="InterPro" id="IPR029703">
    <property type="entry name" value="POL2"/>
</dbReference>
<dbReference type="InterPro" id="IPR055191">
    <property type="entry name" value="POL2_thumb"/>
</dbReference>
<evidence type="ECO:0000256" key="5">
    <source>
        <dbReference type="SAM" id="MobiDB-lite"/>
    </source>
</evidence>
<dbReference type="InterPro" id="IPR042087">
    <property type="entry name" value="DNA_pol_B_thumb"/>
</dbReference>
<keyword evidence="3 4" id="KW-0239">DNA-directed DNA polymerase</keyword>
<dbReference type="EMBL" id="BDIP01002512">
    <property type="protein sequence ID" value="GIQ86402.1"/>
    <property type="molecule type" value="Genomic_DNA"/>
</dbReference>
<dbReference type="GO" id="GO:0045004">
    <property type="term" value="P:DNA replication proofreading"/>
    <property type="evidence" value="ECO:0007669"/>
    <property type="project" value="TreeGrafter"/>
</dbReference>
<dbReference type="SUPFAM" id="SSF56672">
    <property type="entry name" value="DNA/RNA polymerases"/>
    <property type="match status" value="1"/>
</dbReference>
<keyword evidence="1 4" id="KW-0808">Transferase</keyword>
<keyword evidence="4" id="KW-0411">Iron-sulfur</keyword>
<comment type="function">
    <text evidence="4">DNA polymerase II participates in chromosomal DNA replication.</text>
</comment>
<protein>
    <recommendedName>
        <fullName evidence="4">DNA polymerase epsilon catalytic subunit</fullName>
        <ecNumber evidence="4">2.7.7.7</ecNumber>
    </recommendedName>
</protein>
<dbReference type="AlphaFoldDB" id="A0A9K3D0E7"/>
<keyword evidence="8" id="KW-1185">Reference proteome</keyword>
<dbReference type="Pfam" id="PF22634">
    <property type="entry name" value="POL2_thumb"/>
    <property type="match status" value="2"/>
</dbReference>
<dbReference type="GO" id="GO:0051539">
    <property type="term" value="F:4 iron, 4 sulfur cluster binding"/>
    <property type="evidence" value="ECO:0007669"/>
    <property type="project" value="UniProtKB-KW"/>
</dbReference>
<feature type="domain" description="DNA polymerase epsilon ,catalytic subunit A thumb" evidence="6">
    <location>
        <begin position="315"/>
        <end position="347"/>
    </location>
</feature>
<evidence type="ECO:0000256" key="3">
    <source>
        <dbReference type="ARBA" id="ARBA00022932"/>
    </source>
</evidence>
<dbReference type="OrthoDB" id="10060449at2759"/>
<name>A0A9K3D0E7_9EUKA</name>
<comment type="cofactor">
    <cofactor evidence="4">
        <name>[4Fe-4S] cluster</name>
        <dbReference type="ChEBI" id="CHEBI:49883"/>
    </cofactor>
</comment>
<feature type="region of interest" description="Disordered" evidence="5">
    <location>
        <begin position="298"/>
        <end position="317"/>
    </location>
</feature>
<evidence type="ECO:0000313" key="8">
    <source>
        <dbReference type="Proteomes" id="UP000265618"/>
    </source>
</evidence>
<keyword evidence="4" id="KW-0539">Nucleus</keyword>
<dbReference type="GO" id="GO:0008310">
    <property type="term" value="F:single-stranded DNA 3'-5' DNA exonuclease activity"/>
    <property type="evidence" value="ECO:0007669"/>
    <property type="project" value="TreeGrafter"/>
</dbReference>
<evidence type="ECO:0000256" key="1">
    <source>
        <dbReference type="ARBA" id="ARBA00022679"/>
    </source>
</evidence>
<evidence type="ECO:0000256" key="4">
    <source>
        <dbReference type="RuleBase" id="RU365029"/>
    </source>
</evidence>
<dbReference type="EC" id="2.7.7.7" evidence="4"/>
<dbReference type="GO" id="GO:0008622">
    <property type="term" value="C:epsilon DNA polymerase complex"/>
    <property type="evidence" value="ECO:0007669"/>
    <property type="project" value="InterPro"/>
</dbReference>
<feature type="non-terminal residue" evidence="7">
    <location>
        <position position="475"/>
    </location>
</feature>
<dbReference type="Proteomes" id="UP000265618">
    <property type="component" value="Unassembled WGS sequence"/>
</dbReference>
<evidence type="ECO:0000259" key="6">
    <source>
        <dbReference type="Pfam" id="PF22634"/>
    </source>
</evidence>
<dbReference type="InterPro" id="IPR043502">
    <property type="entry name" value="DNA/RNA_pol_sf"/>
</dbReference>
<reference evidence="7 8" key="1">
    <citation type="journal article" date="2018" name="PLoS ONE">
        <title>The draft genome of Kipferlia bialata reveals reductive genome evolution in fornicate parasites.</title>
        <authorList>
            <person name="Tanifuji G."/>
            <person name="Takabayashi S."/>
            <person name="Kume K."/>
            <person name="Takagi M."/>
            <person name="Nakayama T."/>
            <person name="Kamikawa R."/>
            <person name="Inagaki Y."/>
            <person name="Hashimoto T."/>
        </authorList>
    </citation>
    <scope>NUCLEOTIDE SEQUENCE [LARGE SCALE GENOMIC DNA]</scope>
    <source>
        <strain evidence="7">NY0173</strain>
    </source>
</reference>
<dbReference type="GO" id="GO:0003677">
    <property type="term" value="F:DNA binding"/>
    <property type="evidence" value="ECO:0007669"/>
    <property type="project" value="UniProtKB-KW"/>
</dbReference>
<feature type="non-terminal residue" evidence="7">
    <location>
        <position position="1"/>
    </location>
</feature>
<comment type="catalytic activity">
    <reaction evidence="4">
        <text>DNA(n) + a 2'-deoxyribonucleoside 5'-triphosphate = DNA(n+1) + diphosphate</text>
        <dbReference type="Rhea" id="RHEA:22508"/>
        <dbReference type="Rhea" id="RHEA-COMP:17339"/>
        <dbReference type="Rhea" id="RHEA-COMP:17340"/>
        <dbReference type="ChEBI" id="CHEBI:33019"/>
        <dbReference type="ChEBI" id="CHEBI:61560"/>
        <dbReference type="ChEBI" id="CHEBI:173112"/>
        <dbReference type="EC" id="2.7.7.7"/>
    </reaction>
</comment>
<dbReference type="GO" id="GO:0006297">
    <property type="term" value="P:nucleotide-excision repair, DNA gap filling"/>
    <property type="evidence" value="ECO:0007669"/>
    <property type="project" value="TreeGrafter"/>
</dbReference>
<evidence type="ECO:0000256" key="2">
    <source>
        <dbReference type="ARBA" id="ARBA00022695"/>
    </source>
</evidence>
<feature type="domain" description="DNA polymerase epsilon ,catalytic subunit A thumb" evidence="6">
    <location>
        <begin position="132"/>
        <end position="277"/>
    </location>
</feature>
<keyword evidence="4" id="KW-0862">Zinc</keyword>
<dbReference type="PANTHER" id="PTHR10670">
    <property type="entry name" value="DNA POLYMERASE EPSILON CATALYTIC SUBUNIT A"/>
    <property type="match status" value="1"/>
</dbReference>
<accession>A0A9K3D0E7</accession>
<dbReference type="GO" id="GO:0000278">
    <property type="term" value="P:mitotic cell cycle"/>
    <property type="evidence" value="ECO:0007669"/>
    <property type="project" value="TreeGrafter"/>
</dbReference>
<keyword evidence="4" id="KW-0004">4Fe-4S</keyword>
<keyword evidence="2 4" id="KW-0548">Nucleotidyltransferase</keyword>
<dbReference type="Gene3D" id="1.10.132.60">
    <property type="entry name" value="DNA polymerase family B, C-terminal domain"/>
    <property type="match status" value="1"/>
</dbReference>
<keyword evidence="4" id="KW-0238">DNA-binding</keyword>
<dbReference type="GO" id="GO:0003887">
    <property type="term" value="F:DNA-directed DNA polymerase activity"/>
    <property type="evidence" value="ECO:0007669"/>
    <property type="project" value="UniProtKB-KW"/>
</dbReference>